<dbReference type="AlphaFoldDB" id="A0A6C0B0G5"/>
<accession>A0A6C0B0G5</accession>
<reference evidence="1" key="1">
    <citation type="journal article" date="2020" name="Nature">
        <title>Giant virus diversity and host interactions through global metagenomics.</title>
        <authorList>
            <person name="Schulz F."/>
            <person name="Roux S."/>
            <person name="Paez-Espino D."/>
            <person name="Jungbluth S."/>
            <person name="Walsh D.A."/>
            <person name="Denef V.J."/>
            <person name="McMahon K.D."/>
            <person name="Konstantinidis K.T."/>
            <person name="Eloe-Fadrosh E.A."/>
            <person name="Kyrpides N.C."/>
            <person name="Woyke T."/>
        </authorList>
    </citation>
    <scope>NUCLEOTIDE SEQUENCE</scope>
    <source>
        <strain evidence="1">GVMAG-M-3300009185-36</strain>
    </source>
</reference>
<proteinExistence type="predicted"/>
<evidence type="ECO:0000313" key="1">
    <source>
        <dbReference type="EMBL" id="QHS85725.1"/>
    </source>
</evidence>
<name>A0A6C0B0G5_9ZZZZ</name>
<dbReference type="EMBL" id="MN739048">
    <property type="protein sequence ID" value="QHS85725.1"/>
    <property type="molecule type" value="Genomic_DNA"/>
</dbReference>
<protein>
    <submittedName>
        <fullName evidence="1">Uncharacterized protein</fullName>
    </submittedName>
</protein>
<sequence length="1083" mass="123327">MADVLIFDPSEFEVLETFDFEEEVQKPEETRFFTLDAQLSDFFEKTLPTGKVTKHEIKELKQLKDRFKTAYEGLIVATESDYIINTARKAVKVPWINSVYSEFDYNRYSYDKEWRPIFEQRRSVNYYPRLIGALPRPYISREDGRMISSAVTLVDKEGNKPVVGLGNYLMTKTIMKDDGTYDTITVEVPNSADELKTLGFYLGHRPELPNPLMEHPFLKSNQPTFVQTDVSLLDSFPSVTAIMEHAIPVSTDPYTSAGLLRLYDVRLSQIPWSAWKERFPPVERQDVPMPILELKFKRDSPDIPSDILTKVYSTWYPGVDSRLWLTQQVDGGYFVSRLLLSEASSSGSLAASAFSDVPVTSFPESTPEICMLLTANFDNFLSSGLYRPIGKGGQCIPVSTIIQEKVTTAYKGRIPWKESTKHDLLVEYQKLLKHFQIPIIAEAIPKYEKYEHLPKSERHADVLAIQADPNREPEDKAEALEKIVRDLTLENKKYYDVTGQFVLCSHTLELLRGALEDKFKFYADWTVTIDGKRVCRFCSEEINSDSFSAVNEYDEDGHLVMEYSALETNIVSTDNFVNSLAELKRLFNPDNAGESLLFTILTFLQVLPDDKQLLPILQLIRKLSASLKARAAASKAIAKEKQELVEGALGIAGAVVLLQAHNPFLIPKRSVGNRPLNTSGYPRDSEEPEECYVLASILVLLRKTFESFPGSYRGSVATILREVLKKSKDLQTQSLQWIKFFAEQNKSIFENARERYEVPVEEASKNTLVLPIESVDNPVYQPGETLDEEKPMTCKANKLSSWSTKRLPSVSQTELRLQSKINPSPNNQLVSPVDNAISFERVPDNEIRRRVGLGLPAGFPTLTEFTKTADGSAFVTMTSRLLSFLSNTSFAVKEQKALREHLVRIDINESDSMIRDIAKGYFFELMNIVKGSPPLTRVINDALKSDLTLRMILLSKDAAEKEDFELRAKERNTLKASLRSMNDTERELTQRLLELGLADFIITNVDRERFVRELNYREPVLEEVDLDKPEEGYNRERDYVENGDEPIADDGTQLQVDYGDYGDRAVRDYNDYTTQYDFDEETL</sequence>
<organism evidence="1">
    <name type="scientific">viral metagenome</name>
    <dbReference type="NCBI Taxonomy" id="1070528"/>
    <lineage>
        <taxon>unclassified sequences</taxon>
        <taxon>metagenomes</taxon>
        <taxon>organismal metagenomes</taxon>
    </lineage>
</organism>